<dbReference type="Proteomes" id="UP000494261">
    <property type="component" value="Unassembled WGS sequence"/>
</dbReference>
<dbReference type="RefSeq" id="WP_235996054.1">
    <property type="nucleotide sequence ID" value="NZ_CABVQC010000020.1"/>
</dbReference>
<organism evidence="2 3">
    <name type="scientific">Burkholderia aenigmatica</name>
    <dbReference type="NCBI Taxonomy" id="2015348"/>
    <lineage>
        <taxon>Bacteria</taxon>
        <taxon>Pseudomonadati</taxon>
        <taxon>Pseudomonadota</taxon>
        <taxon>Betaproteobacteria</taxon>
        <taxon>Burkholderiales</taxon>
        <taxon>Burkholderiaceae</taxon>
        <taxon>Burkholderia</taxon>
        <taxon>Burkholderia cepacia complex</taxon>
    </lineage>
</organism>
<evidence type="ECO:0008006" key="4">
    <source>
        <dbReference type="Google" id="ProtNLM"/>
    </source>
</evidence>
<dbReference type="InterPro" id="IPR029058">
    <property type="entry name" value="AB_hydrolase_fold"/>
</dbReference>
<name>A0A6P2LNH4_9BURK</name>
<reference evidence="2 3" key="1">
    <citation type="submission" date="2019-09" db="EMBL/GenBank/DDBJ databases">
        <authorList>
            <person name="Depoorter E."/>
        </authorList>
    </citation>
    <scope>NUCLEOTIDE SEQUENCE [LARGE SCALE GENOMIC DNA]</scope>
    <source>
        <strain evidence="2">LMG 13014</strain>
    </source>
</reference>
<feature type="region of interest" description="Disordered" evidence="1">
    <location>
        <begin position="1"/>
        <end position="21"/>
    </location>
</feature>
<feature type="compositionally biased region" description="Basic and acidic residues" evidence="1">
    <location>
        <begin position="1"/>
        <end position="13"/>
    </location>
</feature>
<dbReference type="EMBL" id="CABVQC010000020">
    <property type="protein sequence ID" value="VWB70025.1"/>
    <property type="molecule type" value="Genomic_DNA"/>
</dbReference>
<proteinExistence type="predicted"/>
<dbReference type="Gene3D" id="3.40.50.1820">
    <property type="entry name" value="alpha/beta hydrolase"/>
    <property type="match status" value="1"/>
</dbReference>
<accession>A0A6P2LNH4</accession>
<protein>
    <recommendedName>
        <fullName evidence="4">Alpha/beta hydrolase</fullName>
    </recommendedName>
</protein>
<dbReference type="AlphaFoldDB" id="A0A6P2LNH4"/>
<evidence type="ECO:0000313" key="3">
    <source>
        <dbReference type="Proteomes" id="UP000494261"/>
    </source>
</evidence>
<evidence type="ECO:0000313" key="2">
    <source>
        <dbReference type="EMBL" id="VWB70025.1"/>
    </source>
</evidence>
<sequence length="333" mass="35808">MNAARRNEYERSGSHGSAHLASTWRHDIDQEKLPHSRPPQWNALAATTMPTLPVSLRARIRCFGSMRPPTRWTGAWLLAVALTLHGYPAHAQNPPKVVDIPTRPGVTQRFLFIAPDAPKAAAILYAGGHGGLQLDPSGRFGWGGGNFLVRTRQLFVKDGIAVAVIDAPSDRQSAPYLNGFRLSKEHADDARAVIAWLREQLHVPVWLVGTSRGTQSAAAIAIALAGGGGPDGIVLTSTILREDRGGTAVTDMNLASLRIPVLVVHHEKDGCRNCPVSETDTLMKKLDQSPKSDLMIVSGGTSRGDPCEAFAYHGFNGLESGVVDAISAWMLAR</sequence>
<dbReference type="SUPFAM" id="SSF53474">
    <property type="entry name" value="alpha/beta-Hydrolases"/>
    <property type="match status" value="1"/>
</dbReference>
<gene>
    <name evidence="2" type="ORF">BLA13014_03171</name>
</gene>
<evidence type="ECO:0000256" key="1">
    <source>
        <dbReference type="SAM" id="MobiDB-lite"/>
    </source>
</evidence>